<dbReference type="EMBL" id="CP010836">
    <property type="protein sequence ID" value="AJP72804.1"/>
    <property type="molecule type" value="Genomic_DNA"/>
</dbReference>
<accession>A0A7U4LFR8</accession>
<feature type="signal peptide" evidence="1">
    <location>
        <begin position="1"/>
        <end position="20"/>
    </location>
</feature>
<proteinExistence type="predicted"/>
<protein>
    <submittedName>
        <fullName evidence="3">3-oxoadipate enol-lactonase</fullName>
    </submittedName>
</protein>
<dbReference type="SUPFAM" id="SSF53474">
    <property type="entry name" value="alpha/beta-Hydrolases"/>
    <property type="match status" value="1"/>
</dbReference>
<keyword evidence="4" id="KW-1185">Reference proteome</keyword>
<dbReference type="AlphaFoldDB" id="A0A7U4LFR8"/>
<dbReference type="InterPro" id="IPR000073">
    <property type="entry name" value="AB_hydrolase_1"/>
</dbReference>
<feature type="domain" description="AB hydrolase-1" evidence="2">
    <location>
        <begin position="68"/>
        <end position="299"/>
    </location>
</feature>
<dbReference type="OrthoDB" id="9804723at2"/>
<feature type="chain" id="PRO_5031169848" evidence="1">
    <location>
        <begin position="21"/>
        <end position="322"/>
    </location>
</feature>
<dbReference type="Gene3D" id="3.40.50.1820">
    <property type="entry name" value="alpha/beta hydrolase"/>
    <property type="match status" value="1"/>
</dbReference>
<evidence type="ECO:0000256" key="1">
    <source>
        <dbReference type="SAM" id="SignalP"/>
    </source>
</evidence>
<evidence type="ECO:0000313" key="3">
    <source>
        <dbReference type="EMBL" id="AJP72804.1"/>
    </source>
</evidence>
<reference evidence="3 4" key="2">
    <citation type="submission" date="2015-02" db="EMBL/GenBank/DDBJ databases">
        <title>The complete genome of Sphingomonas hengshuiensis sp. WHSC-8 isolated from soil of Hengshui Lake.</title>
        <authorList>
            <person name="Wei S."/>
            <person name="Guo J."/>
            <person name="Su C."/>
            <person name="Wu R."/>
            <person name="Zhang Z."/>
            <person name="Liang K."/>
            <person name="Li H."/>
            <person name="Wang T."/>
            <person name="Liu H."/>
            <person name="Zhang C."/>
            <person name="Li Z."/>
            <person name="Wang Q."/>
            <person name="Meng J."/>
        </authorList>
    </citation>
    <scope>NUCLEOTIDE SEQUENCE [LARGE SCALE GENOMIC DNA]</scope>
    <source>
        <strain evidence="3 4">WHSC-8</strain>
    </source>
</reference>
<dbReference type="GO" id="GO:0046464">
    <property type="term" value="P:acylglycerol catabolic process"/>
    <property type="evidence" value="ECO:0007669"/>
    <property type="project" value="TreeGrafter"/>
</dbReference>
<name>A0A7U4LFR8_9SPHN</name>
<keyword evidence="1" id="KW-0732">Signal</keyword>
<dbReference type="PANTHER" id="PTHR43798:SF33">
    <property type="entry name" value="HYDROLASE, PUTATIVE (AFU_ORTHOLOGUE AFUA_2G14860)-RELATED"/>
    <property type="match status" value="1"/>
</dbReference>
<organism evidence="3 4">
    <name type="scientific">Sphingomonas hengshuiensis</name>
    <dbReference type="NCBI Taxonomy" id="1609977"/>
    <lineage>
        <taxon>Bacteria</taxon>
        <taxon>Pseudomonadati</taxon>
        <taxon>Pseudomonadota</taxon>
        <taxon>Alphaproteobacteria</taxon>
        <taxon>Sphingomonadales</taxon>
        <taxon>Sphingomonadaceae</taxon>
        <taxon>Sphingomonas</taxon>
    </lineage>
</organism>
<evidence type="ECO:0000259" key="2">
    <source>
        <dbReference type="Pfam" id="PF00561"/>
    </source>
</evidence>
<dbReference type="PANTHER" id="PTHR43798">
    <property type="entry name" value="MONOACYLGLYCEROL LIPASE"/>
    <property type="match status" value="1"/>
</dbReference>
<reference evidence="3 4" key="1">
    <citation type="journal article" date="2015" name="Int. J. Syst. Evol. Microbiol.">
        <title>Sphingomonas hengshuiensis sp. nov., isolated from lake wetland.</title>
        <authorList>
            <person name="Wei S."/>
            <person name="Wang T."/>
            <person name="Liu H."/>
            <person name="Zhang C."/>
            <person name="Guo J."/>
            <person name="Wang Q."/>
            <person name="Liang K."/>
            <person name="Zhang Z."/>
        </authorList>
    </citation>
    <scope>NUCLEOTIDE SEQUENCE [LARGE SCALE GENOMIC DNA]</scope>
    <source>
        <strain evidence="3 4">WHSC-8</strain>
    </source>
</reference>
<evidence type="ECO:0000313" key="4">
    <source>
        <dbReference type="Proteomes" id="UP000032300"/>
    </source>
</evidence>
<dbReference type="PRINTS" id="PR00111">
    <property type="entry name" value="ABHYDROLASE"/>
</dbReference>
<dbReference type="Pfam" id="PF00561">
    <property type="entry name" value="Abhydrolase_1"/>
    <property type="match status" value="1"/>
</dbReference>
<dbReference type="Proteomes" id="UP000032300">
    <property type="component" value="Chromosome"/>
</dbReference>
<gene>
    <name evidence="3" type="ORF">TS85_15010</name>
</gene>
<dbReference type="GO" id="GO:0047372">
    <property type="term" value="F:monoacylglycerol lipase activity"/>
    <property type="evidence" value="ECO:0007669"/>
    <property type="project" value="TreeGrafter"/>
</dbReference>
<dbReference type="InterPro" id="IPR029058">
    <property type="entry name" value="AB_hydrolase_fold"/>
</dbReference>
<dbReference type="InterPro" id="IPR050266">
    <property type="entry name" value="AB_hydrolase_sf"/>
</dbReference>
<sequence>MRAALLFAAATLALPMTASAQEATPAAAEAAKPYLTLAELRARYGDEASRYATIRGLEIHYKDEGKGPVLLMVHGSRSSLKQWDGVVAALKSRYRIIRYDLPAAGLSGAVSDEAAATVQPTDIAEGLLAQLGVTKVSFVGVSSGGTLGLFLAAKRPDLVERLIVANTPSDTVRTDHLVYPPAFAKALADSQAAKFENLEFWNAYLSYFSGDGSRISAETRRAYYDMNRRVPEKNPVALVAKIGDGVEAHKRMAEVKAPVLLIWGAADPLLTPKAAATLEGYLTGTQVSTILLPDVGHYPPTETPARVAALVAAYIEAATPTK</sequence>
<dbReference type="KEGG" id="sphi:TS85_15010"/>
<dbReference type="GO" id="GO:0016020">
    <property type="term" value="C:membrane"/>
    <property type="evidence" value="ECO:0007669"/>
    <property type="project" value="TreeGrafter"/>
</dbReference>